<name>A0A5C6S340_9BACT</name>
<gene>
    <name evidence="1" type="ORF">FRY97_01865</name>
</gene>
<comment type="caution">
    <text evidence="1">The sequence shown here is derived from an EMBL/GenBank/DDBJ whole genome shotgun (WGS) entry which is preliminary data.</text>
</comment>
<protein>
    <submittedName>
        <fullName evidence="1">Uncharacterized protein</fullName>
    </submittedName>
</protein>
<sequence>MRILPICFLWLAAVACSSGEKANPLLEEAASLYEQALSEEEALQPLLNSLEQQYNRLSVQGRALTSAEQSFLENVSTLQVRYAQWREDRIEVPGFGHAHHHHDGHEHEHTHGKKMPEATPEHMLNIQRESLEGVLAMKAEAEALLKP</sequence>
<evidence type="ECO:0000313" key="1">
    <source>
        <dbReference type="EMBL" id="TXB68834.1"/>
    </source>
</evidence>
<dbReference type="OrthoDB" id="9855275at2"/>
<dbReference type="EMBL" id="VOOR01000003">
    <property type="protein sequence ID" value="TXB68834.1"/>
    <property type="molecule type" value="Genomic_DNA"/>
</dbReference>
<dbReference type="RefSeq" id="WP_147165720.1">
    <property type="nucleotide sequence ID" value="NZ_VOOR01000003.1"/>
</dbReference>
<organism evidence="1 2">
    <name type="scientific">Phaeodactylibacter luteus</name>
    <dbReference type="NCBI Taxonomy" id="1564516"/>
    <lineage>
        <taxon>Bacteria</taxon>
        <taxon>Pseudomonadati</taxon>
        <taxon>Bacteroidota</taxon>
        <taxon>Saprospiria</taxon>
        <taxon>Saprospirales</taxon>
        <taxon>Haliscomenobacteraceae</taxon>
        <taxon>Phaeodactylibacter</taxon>
    </lineage>
</organism>
<proteinExistence type="predicted"/>
<dbReference type="PROSITE" id="PS51257">
    <property type="entry name" value="PROKAR_LIPOPROTEIN"/>
    <property type="match status" value="1"/>
</dbReference>
<keyword evidence="2" id="KW-1185">Reference proteome</keyword>
<dbReference type="AlphaFoldDB" id="A0A5C6S340"/>
<evidence type="ECO:0000313" key="2">
    <source>
        <dbReference type="Proteomes" id="UP000321580"/>
    </source>
</evidence>
<reference evidence="1 2" key="1">
    <citation type="submission" date="2019-08" db="EMBL/GenBank/DDBJ databases">
        <title>Genome of Phaeodactylibacter luteus.</title>
        <authorList>
            <person name="Bowman J.P."/>
        </authorList>
    </citation>
    <scope>NUCLEOTIDE SEQUENCE [LARGE SCALE GENOMIC DNA]</scope>
    <source>
        <strain evidence="1 2">KCTC 42180</strain>
    </source>
</reference>
<accession>A0A5C6S340</accession>
<dbReference type="Proteomes" id="UP000321580">
    <property type="component" value="Unassembled WGS sequence"/>
</dbReference>